<keyword evidence="2" id="KW-0560">Oxidoreductase</keyword>
<accession>A0A2W5HBC6</accession>
<sequence length="278" mass="29981">MNKTALVTGASSGIGEATVRQLISNGYRVFAAARRIERMRPLEALGATLLSLDLTDDASITAALEEVARVTGGRLDVLVNNAGYGSYGALEDVPMDEARRQVEVNLFGLARLCQLSIPLMRARRSGTIINVTSVGGKFGEPFGSWYHATKFAVEGLSDCMRLELRPFGIRVVVIEPGAIRTEWNEIARKSLVEQSGDAAYGPFARRHAAMLASADASSTASEPDVVARAISKAVAARNPSPRYPIGGGAKLFLFIAWLLPDKALDRIMWRMSQGRESA</sequence>
<dbReference type="Gene3D" id="3.40.50.720">
    <property type="entry name" value="NAD(P)-binding Rossmann-like Domain"/>
    <property type="match status" value="1"/>
</dbReference>
<dbReference type="Pfam" id="PF00106">
    <property type="entry name" value="adh_short"/>
    <property type="match status" value="1"/>
</dbReference>
<dbReference type="PANTHER" id="PTHR44169">
    <property type="entry name" value="NADPH-DEPENDENT 1-ACYLDIHYDROXYACETONE PHOSPHATE REDUCTASE"/>
    <property type="match status" value="1"/>
</dbReference>
<dbReference type="InterPro" id="IPR036291">
    <property type="entry name" value="NAD(P)-bd_dom_sf"/>
</dbReference>
<dbReference type="EMBL" id="QFOL01000092">
    <property type="protein sequence ID" value="PZP51009.1"/>
    <property type="molecule type" value="Genomic_DNA"/>
</dbReference>
<proteinExistence type="inferred from homology"/>
<evidence type="ECO:0000256" key="2">
    <source>
        <dbReference type="ARBA" id="ARBA00023002"/>
    </source>
</evidence>
<name>A0A2W5HBC6_9HYPH</name>
<evidence type="ECO:0000313" key="4">
    <source>
        <dbReference type="EMBL" id="PZP51009.1"/>
    </source>
</evidence>
<evidence type="ECO:0000256" key="3">
    <source>
        <dbReference type="RuleBase" id="RU000363"/>
    </source>
</evidence>
<comment type="similarity">
    <text evidence="1 3">Belongs to the short-chain dehydrogenases/reductases (SDR) family.</text>
</comment>
<evidence type="ECO:0000313" key="5">
    <source>
        <dbReference type="Proteomes" id="UP000249769"/>
    </source>
</evidence>
<evidence type="ECO:0000256" key="1">
    <source>
        <dbReference type="ARBA" id="ARBA00006484"/>
    </source>
</evidence>
<dbReference type="PRINTS" id="PR00081">
    <property type="entry name" value="GDHRDH"/>
</dbReference>
<dbReference type="InterPro" id="IPR002347">
    <property type="entry name" value="SDR_fam"/>
</dbReference>
<reference evidence="4 5" key="1">
    <citation type="submission" date="2017-08" db="EMBL/GenBank/DDBJ databases">
        <title>Infants hospitalized years apart are colonized by the same room-sourced microbial strains.</title>
        <authorList>
            <person name="Brooks B."/>
            <person name="Olm M.R."/>
            <person name="Firek B.A."/>
            <person name="Baker R."/>
            <person name="Thomas B.C."/>
            <person name="Morowitz M.J."/>
            <person name="Banfield J.F."/>
        </authorList>
    </citation>
    <scope>NUCLEOTIDE SEQUENCE [LARGE SCALE GENOMIC DNA]</scope>
    <source>
        <strain evidence="4">S2_009_000_R2_73</strain>
    </source>
</reference>
<dbReference type="CDD" id="cd05374">
    <property type="entry name" value="17beta-HSD-like_SDR_c"/>
    <property type="match status" value="1"/>
</dbReference>
<dbReference type="AlphaFoldDB" id="A0A2W5HBC6"/>
<dbReference type="Proteomes" id="UP000249769">
    <property type="component" value="Unassembled WGS sequence"/>
</dbReference>
<dbReference type="PANTHER" id="PTHR44169:SF6">
    <property type="entry name" value="NADPH-DEPENDENT 1-ACYLDIHYDROXYACETONE PHOSPHATE REDUCTASE"/>
    <property type="match status" value="1"/>
</dbReference>
<dbReference type="GO" id="GO:0016491">
    <property type="term" value="F:oxidoreductase activity"/>
    <property type="evidence" value="ECO:0007669"/>
    <property type="project" value="UniProtKB-KW"/>
</dbReference>
<gene>
    <name evidence="4" type="ORF">DI595_09905</name>
</gene>
<dbReference type="NCBIfam" id="NF004826">
    <property type="entry name" value="PRK06182.1"/>
    <property type="match status" value="1"/>
</dbReference>
<protein>
    <submittedName>
        <fullName evidence="4">Short-chain dehydrogenase/reductase</fullName>
    </submittedName>
</protein>
<comment type="caution">
    <text evidence="4">The sequence shown here is derived from an EMBL/GenBank/DDBJ whole genome shotgun (WGS) entry which is preliminary data.</text>
</comment>
<organism evidence="4 5">
    <name type="scientific">Agrobacterium fabrum</name>
    <dbReference type="NCBI Taxonomy" id="1176649"/>
    <lineage>
        <taxon>Bacteria</taxon>
        <taxon>Pseudomonadati</taxon>
        <taxon>Pseudomonadota</taxon>
        <taxon>Alphaproteobacteria</taxon>
        <taxon>Hyphomicrobiales</taxon>
        <taxon>Rhizobiaceae</taxon>
        <taxon>Rhizobium/Agrobacterium group</taxon>
        <taxon>Agrobacterium</taxon>
        <taxon>Agrobacterium tumefaciens complex</taxon>
    </lineage>
</organism>
<dbReference type="SUPFAM" id="SSF51735">
    <property type="entry name" value="NAD(P)-binding Rossmann-fold domains"/>
    <property type="match status" value="1"/>
</dbReference>
<dbReference type="PRINTS" id="PR00080">
    <property type="entry name" value="SDRFAMILY"/>
</dbReference>